<evidence type="ECO:0000256" key="15">
    <source>
        <dbReference type="HAMAP-Rule" id="MF_00283"/>
    </source>
</evidence>
<dbReference type="InterPro" id="IPR005121">
    <property type="entry name" value="Fdx_antiC-bd"/>
</dbReference>
<dbReference type="CDD" id="cd00769">
    <property type="entry name" value="PheRS_beta_core"/>
    <property type="match status" value="1"/>
</dbReference>
<keyword evidence="13 15" id="KW-0030">Aminoacyl-tRNA synthetase</keyword>
<dbReference type="SUPFAM" id="SSF54991">
    <property type="entry name" value="Anticodon-binding domain of PheRS"/>
    <property type="match status" value="1"/>
</dbReference>
<dbReference type="PROSITE" id="PS50886">
    <property type="entry name" value="TRBD"/>
    <property type="match status" value="1"/>
</dbReference>
<dbReference type="AlphaFoldDB" id="A0A3N4DAN3"/>
<dbReference type="InterPro" id="IPR033714">
    <property type="entry name" value="tRNA_bind_bactPheRS"/>
</dbReference>
<dbReference type="Proteomes" id="UP000273044">
    <property type="component" value="Chromosome"/>
</dbReference>
<evidence type="ECO:0000256" key="13">
    <source>
        <dbReference type="ARBA" id="ARBA00023146"/>
    </source>
</evidence>
<dbReference type="PROSITE" id="PS51483">
    <property type="entry name" value="B5"/>
    <property type="match status" value="1"/>
</dbReference>
<dbReference type="GO" id="GO:0009328">
    <property type="term" value="C:phenylalanine-tRNA ligase complex"/>
    <property type="evidence" value="ECO:0007669"/>
    <property type="project" value="TreeGrafter"/>
</dbReference>
<keyword evidence="10 15" id="KW-0460">Magnesium</keyword>
<dbReference type="InterPro" id="IPR012340">
    <property type="entry name" value="NA-bd_OB-fold"/>
</dbReference>
<dbReference type="Pfam" id="PF17759">
    <property type="entry name" value="tRNA_synthFbeta"/>
    <property type="match status" value="1"/>
</dbReference>
<dbReference type="InterPro" id="IPR045864">
    <property type="entry name" value="aa-tRNA-synth_II/BPL/LPL"/>
</dbReference>
<reference evidence="20" key="2">
    <citation type="submission" date="2021-03" db="EMBL/GenBank/DDBJ databases">
        <title>Human Oral Microbial Genomes.</title>
        <authorList>
            <person name="Johnston C.D."/>
            <person name="Chen T."/>
            <person name="Dewhirst F.E."/>
        </authorList>
    </citation>
    <scope>NUCLEOTIDE SEQUENCE</scope>
    <source>
        <strain evidence="20">F0714</strain>
    </source>
</reference>
<evidence type="ECO:0000313" key="22">
    <source>
        <dbReference type="Proteomes" id="UP000273044"/>
    </source>
</evidence>
<dbReference type="GO" id="GO:0000049">
    <property type="term" value="F:tRNA binding"/>
    <property type="evidence" value="ECO:0007669"/>
    <property type="project" value="UniProtKB-UniRule"/>
</dbReference>
<dbReference type="EMBL" id="CP072385">
    <property type="protein sequence ID" value="QUC12184.1"/>
    <property type="molecule type" value="Genomic_DNA"/>
</dbReference>
<reference evidence="21 22" key="1">
    <citation type="submission" date="2018-12" db="EMBL/GenBank/DDBJ databases">
        <authorList>
            <consortium name="Pathogen Informatics"/>
        </authorList>
    </citation>
    <scope>NUCLEOTIDE SEQUENCE [LARGE SCALE GENOMIC DNA]</scope>
    <source>
        <strain evidence="21 22">NCTC12967</strain>
    </source>
</reference>
<dbReference type="InterPro" id="IPR002547">
    <property type="entry name" value="tRNA-bd_dom"/>
</dbReference>
<feature type="binding site" evidence="15">
    <location>
        <position position="473"/>
    </location>
    <ligand>
        <name>Mg(2+)</name>
        <dbReference type="ChEBI" id="CHEBI:18420"/>
        <note>shared with alpha subunit</note>
    </ligand>
</feature>
<dbReference type="EC" id="6.1.1.20" evidence="15"/>
<keyword evidence="6 15" id="KW-0436">Ligase</keyword>
<dbReference type="Pfam" id="PF03483">
    <property type="entry name" value="B3_4"/>
    <property type="match status" value="1"/>
</dbReference>
<sequence>MKAPISWLRELVNLPEGVGTKEIADSFTRLGLTVEHIESTGSQVTGPLVIGRVLSFTEEPQKNGKTIRYCRVDVGSHNDPADEQHPASRGIVCGASNFVVDDLVVVALPGAVLPGDFRISARKTYGHVSDGMICAEDEIGLGEDHAGIIVIPGSSGLHPGDDALAALWTSDEVLDIDVTPDLSHGLSLRGLGRELAVVNGVPFSDPYDLPLPTPVSDGYPVVLESDRCSAFVAFTIEGFDPAAPTPRFMADRLRACGVRSISLPVDVTNYVMLESGQPLHAYDAAKLQGPIRVRLATEGEKITTLDGVRRTLTADDLLITDDSGPIGIAGVMGGETTEVSAETTAIVLEAATFAPASVSHTFRRHGLPSEASKRFERTVDPGLTYAAARRAADLLVEHGGGQVRGDVTVVGQVPVPARIDLRAGLVSAILGAEVELEEILRVLEAGGCRVTALGDSLTIEAPTWRPDLRDPYDIVEEVGRKIGYHRIGSRLPAAPAGRGLTRAQRARRAAMHAAAASGFTEILSLPFVSEADLDRMGLVAGDPRRAVVRLANPLAETSPYLRTTLLPGLFAAVARNTSRSLTDLAIFERGLVYIDGNTPAAPRPGVEERPGDEEIAALQSALPEQPELLAGVVTGAWRPAGWDTPAVAADWRHVVALAEAVVRATGHTLERRNAEVAPWHPGRCAELLLAGRTVGYAGELHPEVIRAFGLPARTCAVELDLGALLGAEAGIPRIGLLSGFPLAKEDVALIVDEDTPAESVRKALAEGAGELLESISLFDVYHGDQVPEGRKSLAFGLRFRADRTLTDAEAAAARDAAVAVAAERFGATQRS</sequence>
<dbReference type="EMBL" id="LR134406">
    <property type="protein sequence ID" value="VEH70674.1"/>
    <property type="molecule type" value="Genomic_DNA"/>
</dbReference>
<keyword evidence="7 15" id="KW-0479">Metal-binding</keyword>
<feature type="binding site" evidence="15">
    <location>
        <position position="477"/>
    </location>
    <ligand>
        <name>Mg(2+)</name>
        <dbReference type="ChEBI" id="CHEBI:18420"/>
        <note>shared with alpha subunit</note>
    </ligand>
</feature>
<gene>
    <name evidence="15 21" type="primary">pheT</name>
    <name evidence="20" type="ORF">J5A53_05710</name>
    <name evidence="21" type="ORF">NCTC12967_01979</name>
</gene>
<keyword evidence="4 15" id="KW-0963">Cytoplasm</keyword>
<feature type="binding site" evidence="15">
    <location>
        <position position="476"/>
    </location>
    <ligand>
        <name>Mg(2+)</name>
        <dbReference type="ChEBI" id="CHEBI:18420"/>
        <note>shared with alpha subunit</note>
    </ligand>
</feature>
<name>A0A3N4DAN3_9ACTN</name>
<comment type="cofactor">
    <cofactor evidence="15">
        <name>Mg(2+)</name>
        <dbReference type="ChEBI" id="CHEBI:18420"/>
    </cofactor>
    <text evidence="15">Binds 2 magnesium ions per tetramer.</text>
</comment>
<evidence type="ECO:0000256" key="12">
    <source>
        <dbReference type="ARBA" id="ARBA00022917"/>
    </source>
</evidence>
<dbReference type="Pfam" id="PF03147">
    <property type="entry name" value="FDX-ACB"/>
    <property type="match status" value="1"/>
</dbReference>
<dbReference type="OMA" id="PSPLWMQ"/>
<dbReference type="PANTHER" id="PTHR10947:SF0">
    <property type="entry name" value="PHENYLALANINE--TRNA LIGASE BETA SUBUNIT"/>
    <property type="match status" value="1"/>
</dbReference>
<dbReference type="Gene3D" id="3.30.930.10">
    <property type="entry name" value="Bira Bifunctional Protein, Domain 2"/>
    <property type="match status" value="1"/>
</dbReference>
<dbReference type="InterPro" id="IPR020825">
    <property type="entry name" value="Phe-tRNA_synthase-like_B3/B4"/>
</dbReference>
<comment type="similarity">
    <text evidence="2 15">Belongs to the phenylalanyl-tRNA synthetase beta subunit family. Type 1 subfamily.</text>
</comment>
<dbReference type="Gene3D" id="2.40.50.140">
    <property type="entry name" value="Nucleic acid-binding proteins"/>
    <property type="match status" value="1"/>
</dbReference>
<evidence type="ECO:0000259" key="17">
    <source>
        <dbReference type="PROSITE" id="PS50886"/>
    </source>
</evidence>
<dbReference type="SMART" id="SM00873">
    <property type="entry name" value="B3_4"/>
    <property type="match status" value="1"/>
</dbReference>
<dbReference type="InterPro" id="IPR004532">
    <property type="entry name" value="Phe-tRNA-ligase_IIc_bsu_bact"/>
</dbReference>
<evidence type="ECO:0000256" key="10">
    <source>
        <dbReference type="ARBA" id="ARBA00022842"/>
    </source>
</evidence>
<dbReference type="PROSITE" id="PS51447">
    <property type="entry name" value="FDX_ACB"/>
    <property type="match status" value="1"/>
</dbReference>
<dbReference type="Proteomes" id="UP000677180">
    <property type="component" value="Chromosome"/>
</dbReference>
<comment type="catalytic activity">
    <reaction evidence="14 15">
        <text>tRNA(Phe) + L-phenylalanine + ATP = L-phenylalanyl-tRNA(Phe) + AMP + diphosphate + H(+)</text>
        <dbReference type="Rhea" id="RHEA:19413"/>
        <dbReference type="Rhea" id="RHEA-COMP:9668"/>
        <dbReference type="Rhea" id="RHEA-COMP:9699"/>
        <dbReference type="ChEBI" id="CHEBI:15378"/>
        <dbReference type="ChEBI" id="CHEBI:30616"/>
        <dbReference type="ChEBI" id="CHEBI:33019"/>
        <dbReference type="ChEBI" id="CHEBI:58095"/>
        <dbReference type="ChEBI" id="CHEBI:78442"/>
        <dbReference type="ChEBI" id="CHEBI:78531"/>
        <dbReference type="ChEBI" id="CHEBI:456215"/>
        <dbReference type="EC" id="6.1.1.20"/>
    </reaction>
</comment>
<protein>
    <recommendedName>
        <fullName evidence="15">Phenylalanine--tRNA ligase beta subunit</fullName>
        <ecNumber evidence="15">6.1.1.20</ecNumber>
    </recommendedName>
    <alternativeName>
        <fullName evidence="15">Phenylalanyl-tRNA synthetase beta subunit</fullName>
        <shortName evidence="15">PheRS</shortName>
    </alternativeName>
</protein>
<dbReference type="GO" id="GO:0005524">
    <property type="term" value="F:ATP binding"/>
    <property type="evidence" value="ECO:0007669"/>
    <property type="project" value="UniProtKB-UniRule"/>
</dbReference>
<dbReference type="InterPro" id="IPR005146">
    <property type="entry name" value="B3/B4_tRNA-bd"/>
</dbReference>
<evidence type="ECO:0000256" key="16">
    <source>
        <dbReference type="PROSITE-ProRule" id="PRU00209"/>
    </source>
</evidence>
<evidence type="ECO:0000256" key="5">
    <source>
        <dbReference type="ARBA" id="ARBA00022555"/>
    </source>
</evidence>
<keyword evidence="8 15" id="KW-0547">Nucleotide-binding</keyword>
<evidence type="ECO:0000313" key="21">
    <source>
        <dbReference type="EMBL" id="VEH70674.1"/>
    </source>
</evidence>
<dbReference type="InterPro" id="IPR005147">
    <property type="entry name" value="tRNA_synthase_B5-dom"/>
</dbReference>
<dbReference type="InterPro" id="IPR009061">
    <property type="entry name" value="DNA-bd_dom_put_sf"/>
</dbReference>
<dbReference type="NCBIfam" id="TIGR00472">
    <property type="entry name" value="pheT_bact"/>
    <property type="match status" value="1"/>
</dbReference>
<dbReference type="SMART" id="SM00874">
    <property type="entry name" value="B5"/>
    <property type="match status" value="1"/>
</dbReference>
<evidence type="ECO:0000259" key="19">
    <source>
        <dbReference type="PROSITE" id="PS51483"/>
    </source>
</evidence>
<dbReference type="SUPFAM" id="SSF46955">
    <property type="entry name" value="Putative DNA-binding domain"/>
    <property type="match status" value="1"/>
</dbReference>
<evidence type="ECO:0000256" key="7">
    <source>
        <dbReference type="ARBA" id="ARBA00022723"/>
    </source>
</evidence>
<dbReference type="InterPro" id="IPR041616">
    <property type="entry name" value="PheRS_beta_core"/>
</dbReference>
<dbReference type="GO" id="GO:0004826">
    <property type="term" value="F:phenylalanine-tRNA ligase activity"/>
    <property type="evidence" value="ECO:0007669"/>
    <property type="project" value="UniProtKB-UniRule"/>
</dbReference>
<evidence type="ECO:0000259" key="18">
    <source>
        <dbReference type="PROSITE" id="PS51447"/>
    </source>
</evidence>
<dbReference type="SUPFAM" id="SSF56037">
    <property type="entry name" value="PheT/TilS domain"/>
    <property type="match status" value="1"/>
</dbReference>
<dbReference type="PANTHER" id="PTHR10947">
    <property type="entry name" value="PHENYLALANYL-TRNA SYNTHETASE BETA CHAIN AND LEUCINE-RICH REPEAT-CONTAINING PROTEIN 47"/>
    <property type="match status" value="1"/>
</dbReference>
<organism evidence="21 22">
    <name type="scientific">Arachnia propionica</name>
    <dbReference type="NCBI Taxonomy" id="1750"/>
    <lineage>
        <taxon>Bacteria</taxon>
        <taxon>Bacillati</taxon>
        <taxon>Actinomycetota</taxon>
        <taxon>Actinomycetes</taxon>
        <taxon>Propionibacteriales</taxon>
        <taxon>Propionibacteriaceae</taxon>
        <taxon>Arachnia</taxon>
    </lineage>
</organism>
<dbReference type="RefSeq" id="WP_014847028.1">
    <property type="nucleotide sequence ID" value="NZ_CP040007.1"/>
</dbReference>
<evidence type="ECO:0000256" key="6">
    <source>
        <dbReference type="ARBA" id="ARBA00022598"/>
    </source>
</evidence>
<comment type="subcellular location">
    <subcellularLocation>
        <location evidence="1 15">Cytoplasm</location>
    </subcellularLocation>
</comment>
<dbReference type="InterPro" id="IPR036690">
    <property type="entry name" value="Fdx_antiC-bd_sf"/>
</dbReference>
<evidence type="ECO:0000256" key="2">
    <source>
        <dbReference type="ARBA" id="ARBA00008653"/>
    </source>
</evidence>
<dbReference type="SUPFAM" id="SSF55681">
    <property type="entry name" value="Class II aaRS and biotin synthetases"/>
    <property type="match status" value="1"/>
</dbReference>
<evidence type="ECO:0000256" key="9">
    <source>
        <dbReference type="ARBA" id="ARBA00022840"/>
    </source>
</evidence>
<evidence type="ECO:0000256" key="14">
    <source>
        <dbReference type="ARBA" id="ARBA00049255"/>
    </source>
</evidence>
<evidence type="ECO:0000256" key="1">
    <source>
        <dbReference type="ARBA" id="ARBA00004496"/>
    </source>
</evidence>
<dbReference type="Gene3D" id="3.50.40.10">
    <property type="entry name" value="Phenylalanyl-trna Synthetase, Chain B, domain 3"/>
    <property type="match status" value="1"/>
</dbReference>
<evidence type="ECO:0000256" key="8">
    <source>
        <dbReference type="ARBA" id="ARBA00022741"/>
    </source>
</evidence>
<dbReference type="GO" id="GO:0000287">
    <property type="term" value="F:magnesium ion binding"/>
    <property type="evidence" value="ECO:0007669"/>
    <property type="project" value="UniProtKB-UniRule"/>
</dbReference>
<evidence type="ECO:0000256" key="4">
    <source>
        <dbReference type="ARBA" id="ARBA00022490"/>
    </source>
</evidence>
<dbReference type="InterPro" id="IPR045060">
    <property type="entry name" value="Phe-tRNA-ligase_IIc_bsu"/>
</dbReference>
<dbReference type="SMART" id="SM00896">
    <property type="entry name" value="FDX-ACB"/>
    <property type="match status" value="1"/>
</dbReference>
<dbReference type="Gene3D" id="3.30.70.380">
    <property type="entry name" value="Ferrodoxin-fold anticodon-binding domain"/>
    <property type="match status" value="1"/>
</dbReference>
<dbReference type="Pfam" id="PF03484">
    <property type="entry name" value="B5"/>
    <property type="match status" value="1"/>
</dbReference>
<dbReference type="GO" id="GO:0006432">
    <property type="term" value="P:phenylalanyl-tRNA aminoacylation"/>
    <property type="evidence" value="ECO:0007669"/>
    <property type="project" value="UniProtKB-UniRule"/>
</dbReference>
<keyword evidence="11 16" id="KW-0694">RNA-binding</keyword>
<keyword evidence="9 15" id="KW-0067">ATP-binding</keyword>
<feature type="binding site" evidence="15">
    <location>
        <position position="467"/>
    </location>
    <ligand>
        <name>Mg(2+)</name>
        <dbReference type="ChEBI" id="CHEBI:18420"/>
        <note>shared with alpha subunit</note>
    </ligand>
</feature>
<dbReference type="FunFam" id="3.30.70.380:FF:000001">
    <property type="entry name" value="Phenylalanine--tRNA ligase beta subunit"/>
    <property type="match status" value="1"/>
</dbReference>
<dbReference type="OrthoDB" id="9805455at2"/>
<feature type="domain" description="TRNA-binding" evidence="17">
    <location>
        <begin position="42"/>
        <end position="164"/>
    </location>
</feature>
<dbReference type="GeneID" id="64407431"/>
<evidence type="ECO:0000313" key="20">
    <source>
        <dbReference type="EMBL" id="QUC12184.1"/>
    </source>
</evidence>
<accession>A0A3N4DAN3</accession>
<proteinExistence type="inferred from homology"/>
<feature type="domain" description="FDX-ACB" evidence="18">
    <location>
        <begin position="738"/>
        <end position="830"/>
    </location>
</feature>
<evidence type="ECO:0000256" key="3">
    <source>
        <dbReference type="ARBA" id="ARBA00011209"/>
    </source>
</evidence>
<dbReference type="HAMAP" id="MF_00283">
    <property type="entry name" value="Phe_tRNA_synth_beta1"/>
    <property type="match status" value="1"/>
</dbReference>
<dbReference type="CDD" id="cd02796">
    <property type="entry name" value="tRNA_bind_bactPheRS"/>
    <property type="match status" value="1"/>
</dbReference>
<keyword evidence="22" id="KW-1185">Reference proteome</keyword>
<comment type="subunit">
    <text evidence="3 15">Tetramer of two alpha and two beta subunits.</text>
</comment>
<keyword evidence="5 16" id="KW-0820">tRNA-binding</keyword>
<evidence type="ECO:0000256" key="11">
    <source>
        <dbReference type="ARBA" id="ARBA00022884"/>
    </source>
</evidence>
<feature type="domain" description="B5" evidence="19">
    <location>
        <begin position="414"/>
        <end position="489"/>
    </location>
</feature>
<dbReference type="Gene3D" id="3.30.56.10">
    <property type="match status" value="2"/>
</dbReference>
<dbReference type="SUPFAM" id="SSF50249">
    <property type="entry name" value="Nucleic acid-binding proteins"/>
    <property type="match status" value="1"/>
</dbReference>
<keyword evidence="12 15" id="KW-0648">Protein biosynthesis</keyword>
<dbReference type="Pfam" id="PF01588">
    <property type="entry name" value="tRNA_bind"/>
    <property type="match status" value="1"/>
</dbReference>